<feature type="compositionally biased region" description="Low complexity" evidence="1">
    <location>
        <begin position="435"/>
        <end position="445"/>
    </location>
</feature>
<feature type="transmembrane region" description="Helical" evidence="2">
    <location>
        <begin position="194"/>
        <end position="212"/>
    </location>
</feature>
<sequence length="488" mass="51472">MARVDPKAILEGRMPGRAPVGLIIGLVVSSACAIVVLGLDAMNGAPFLVGLVLAILPVPLLVALVLTLDRLEPEPWRALVFAFMWGAGVAVLGALILNTAGYELLTKPVFGQRGELVTASVGAPLVEESLKGAVLFGFLWFRRNELDGLTDGIIYAAMVALGFAMMENVGYYIRAFHQHNLEAVFIMRGVISPFGHPLFTSMTGLGVAYAALHRGAARVAAPVAGLCTAMLLHGAWNFSTAFGLKGLMIAYGIDFCILVGLIVIVRWERRQTVRLIQRHLPMYAGTGLVTPQDVQMLGNLKLRRRARQWARMAGGTRAGRAMADYQLAATELALLHQRVERHVAEPAWFYRRRQDLLNLMHLARQAFQGRQPRPLVPPWAGQGGSGFLSPGASYGPPPPGPFSRPGPYDPPAGGYGPPGPPGPAGPYGSPGPHGPSGSHGPSGPYGHQGPGTPGPAGPGGPWGPSGPSGPHDGPGGHGPQDPPGPYGR</sequence>
<dbReference type="Proteomes" id="UP001501822">
    <property type="component" value="Unassembled WGS sequence"/>
</dbReference>
<proteinExistence type="predicted"/>
<gene>
    <name evidence="3" type="ORF">GCM10010151_38180</name>
</gene>
<feature type="transmembrane region" description="Helical" evidence="2">
    <location>
        <begin position="153"/>
        <end position="174"/>
    </location>
</feature>
<evidence type="ECO:0000256" key="1">
    <source>
        <dbReference type="SAM" id="MobiDB-lite"/>
    </source>
</evidence>
<dbReference type="RefSeq" id="WP_252804907.1">
    <property type="nucleotide sequence ID" value="NZ_BAAABM010000034.1"/>
</dbReference>
<feature type="compositionally biased region" description="Pro residues" evidence="1">
    <location>
        <begin position="395"/>
        <end position="410"/>
    </location>
</feature>
<dbReference type="EMBL" id="BAAABM010000034">
    <property type="protein sequence ID" value="GAA0344963.1"/>
    <property type="molecule type" value="Genomic_DNA"/>
</dbReference>
<name>A0ABN0WRP7_9ACTN</name>
<comment type="caution">
    <text evidence="3">The sequence shown here is derived from an EMBL/GenBank/DDBJ whole genome shotgun (WGS) entry which is preliminary data.</text>
</comment>
<feature type="transmembrane region" description="Helical" evidence="2">
    <location>
        <begin position="20"/>
        <end position="39"/>
    </location>
</feature>
<reference evidence="3 4" key="1">
    <citation type="journal article" date="2019" name="Int. J. Syst. Evol. Microbiol.">
        <title>The Global Catalogue of Microorganisms (GCM) 10K type strain sequencing project: providing services to taxonomists for standard genome sequencing and annotation.</title>
        <authorList>
            <consortium name="The Broad Institute Genomics Platform"/>
            <consortium name="The Broad Institute Genome Sequencing Center for Infectious Disease"/>
            <person name="Wu L."/>
            <person name="Ma J."/>
        </authorList>
    </citation>
    <scope>NUCLEOTIDE SEQUENCE [LARGE SCALE GENOMIC DNA]</scope>
    <source>
        <strain evidence="3 4">JCM 3146</strain>
    </source>
</reference>
<dbReference type="PROSITE" id="PS51257">
    <property type="entry name" value="PROKAR_LIPOPROTEIN"/>
    <property type="match status" value="1"/>
</dbReference>
<feature type="transmembrane region" description="Helical" evidence="2">
    <location>
        <begin position="45"/>
        <end position="66"/>
    </location>
</feature>
<keyword evidence="4" id="KW-1185">Reference proteome</keyword>
<feature type="region of interest" description="Disordered" evidence="1">
    <location>
        <begin position="373"/>
        <end position="488"/>
    </location>
</feature>
<evidence type="ECO:0000256" key="2">
    <source>
        <dbReference type="SAM" id="Phobius"/>
    </source>
</evidence>
<keyword evidence="2" id="KW-0812">Transmembrane</keyword>
<dbReference type="PANTHER" id="PTHR36844">
    <property type="entry name" value="PROTEASE PRSW"/>
    <property type="match status" value="1"/>
</dbReference>
<dbReference type="InterPro" id="IPR026898">
    <property type="entry name" value="PrsW"/>
</dbReference>
<feature type="transmembrane region" description="Helical" evidence="2">
    <location>
        <begin position="78"/>
        <end position="97"/>
    </location>
</feature>
<dbReference type="Pfam" id="PF13367">
    <property type="entry name" value="PrsW-protease"/>
    <property type="match status" value="1"/>
</dbReference>
<dbReference type="PANTHER" id="PTHR36844:SF1">
    <property type="entry name" value="PROTEASE PRSW"/>
    <property type="match status" value="1"/>
</dbReference>
<protein>
    <recommendedName>
        <fullName evidence="5">PrsW family intramembrane metalloprotease</fullName>
    </recommendedName>
</protein>
<evidence type="ECO:0000313" key="3">
    <source>
        <dbReference type="EMBL" id="GAA0344963.1"/>
    </source>
</evidence>
<feature type="transmembrane region" description="Helical" evidence="2">
    <location>
        <begin position="219"/>
        <end position="236"/>
    </location>
</feature>
<evidence type="ECO:0008006" key="5">
    <source>
        <dbReference type="Google" id="ProtNLM"/>
    </source>
</evidence>
<keyword evidence="2" id="KW-1133">Transmembrane helix</keyword>
<evidence type="ECO:0000313" key="4">
    <source>
        <dbReference type="Proteomes" id="UP001501822"/>
    </source>
</evidence>
<feature type="transmembrane region" description="Helical" evidence="2">
    <location>
        <begin position="248"/>
        <end position="267"/>
    </location>
</feature>
<organism evidence="3 4">
    <name type="scientific">Actinoallomurus spadix</name>
    <dbReference type="NCBI Taxonomy" id="79912"/>
    <lineage>
        <taxon>Bacteria</taxon>
        <taxon>Bacillati</taxon>
        <taxon>Actinomycetota</taxon>
        <taxon>Actinomycetes</taxon>
        <taxon>Streptosporangiales</taxon>
        <taxon>Thermomonosporaceae</taxon>
        <taxon>Actinoallomurus</taxon>
    </lineage>
</organism>
<keyword evidence="2" id="KW-0472">Membrane</keyword>
<accession>A0ABN0WRP7</accession>